<evidence type="ECO:0000259" key="1">
    <source>
        <dbReference type="Pfam" id="PF05685"/>
    </source>
</evidence>
<dbReference type="PANTHER" id="PTHR36558">
    <property type="entry name" value="GLR1098 PROTEIN"/>
    <property type="match status" value="1"/>
</dbReference>
<organism evidence="2 3">
    <name type="scientific">Dolichospermum compactum NIES-806</name>
    <dbReference type="NCBI Taxonomy" id="1973481"/>
    <lineage>
        <taxon>Bacteria</taxon>
        <taxon>Bacillati</taxon>
        <taxon>Cyanobacteriota</taxon>
        <taxon>Cyanophyceae</taxon>
        <taxon>Nostocales</taxon>
        <taxon>Aphanizomenonaceae</taxon>
        <taxon>Dolichospermum</taxon>
        <taxon>Dolichospermum compactum</taxon>
    </lineage>
</organism>
<dbReference type="CDD" id="cd06260">
    <property type="entry name" value="DUF820-like"/>
    <property type="match status" value="1"/>
</dbReference>
<dbReference type="EMBL" id="AP018316">
    <property type="protein sequence ID" value="BAZ85425.1"/>
    <property type="molecule type" value="Genomic_DNA"/>
</dbReference>
<reference evidence="2 3" key="1">
    <citation type="submission" date="2017-06" db="EMBL/GenBank/DDBJ databases">
        <title>Genome sequencing of cyanobaciteial culture collection at National Institute for Environmental Studies (NIES).</title>
        <authorList>
            <person name="Hirose Y."/>
            <person name="Shimura Y."/>
            <person name="Fujisawa T."/>
            <person name="Nakamura Y."/>
            <person name="Kawachi M."/>
        </authorList>
    </citation>
    <scope>NUCLEOTIDE SEQUENCE [LARGE SCALE GENOMIC DNA]</scope>
    <source>
        <strain evidence="2 3">NIES-806</strain>
    </source>
</reference>
<dbReference type="Gene3D" id="3.90.1570.10">
    <property type="entry name" value="tt1808, chain A"/>
    <property type="match status" value="1"/>
</dbReference>
<dbReference type="RefSeq" id="WP_096666086.1">
    <property type="nucleotide sequence ID" value="NZ_AP018316.1"/>
</dbReference>
<accession>A0A1Z4V2B4</accession>
<dbReference type="SUPFAM" id="SSF52980">
    <property type="entry name" value="Restriction endonuclease-like"/>
    <property type="match status" value="1"/>
</dbReference>
<dbReference type="Pfam" id="PF05685">
    <property type="entry name" value="Uma2"/>
    <property type="match status" value="1"/>
</dbReference>
<sequence>MIATPSYDYLSPTEYLQGEETSPIKHEYRDGDVYAMTGASNTHVIITGNVFALLRNHLRGSGCQAYIADTKAHIESINTYYYPDVIVSCDQKDKAFHNFLRYPCLIIEVLSPTTEAFDRGDKFADYRHLESLQEYVLVSQTRRNVEIFRRNSEGQWVFYSYGQGENVHLASVDFHCPTEDVYEDVSFESPAVENVINS</sequence>
<dbReference type="AlphaFoldDB" id="A0A1Z4V2B4"/>
<dbReference type="OrthoDB" id="424506at2"/>
<evidence type="ECO:0000313" key="2">
    <source>
        <dbReference type="EMBL" id="BAZ85425.1"/>
    </source>
</evidence>
<dbReference type="PANTHER" id="PTHR36558:SF1">
    <property type="entry name" value="RESTRICTION ENDONUCLEASE DOMAIN-CONTAINING PROTEIN-RELATED"/>
    <property type="match status" value="1"/>
</dbReference>
<keyword evidence="3" id="KW-1185">Reference proteome</keyword>
<feature type="domain" description="Putative restriction endonuclease" evidence="1">
    <location>
        <begin position="13"/>
        <end position="169"/>
    </location>
</feature>
<evidence type="ECO:0000313" key="3">
    <source>
        <dbReference type="Proteomes" id="UP000218702"/>
    </source>
</evidence>
<name>A0A1Z4V2B4_9CYAN</name>
<dbReference type="InterPro" id="IPR008538">
    <property type="entry name" value="Uma2"/>
</dbReference>
<dbReference type="Proteomes" id="UP000218702">
    <property type="component" value="Chromosome"/>
</dbReference>
<dbReference type="InterPro" id="IPR011335">
    <property type="entry name" value="Restrct_endonuc-II-like"/>
</dbReference>
<proteinExistence type="predicted"/>
<protein>
    <recommendedName>
        <fullName evidence="1">Putative restriction endonuclease domain-containing protein</fullName>
    </recommendedName>
</protein>
<gene>
    <name evidence="2" type="ORF">NIES806_16280</name>
</gene>
<dbReference type="InterPro" id="IPR012296">
    <property type="entry name" value="Nuclease_put_TT1808"/>
</dbReference>
<dbReference type="KEGG" id="dcm:NIES806_16280"/>